<dbReference type="Proteomes" id="UP000002051">
    <property type="component" value="Chromosome 8"/>
</dbReference>
<sequence>MRRFEEVRIPTGLEKPPQMDPYDGTTCPDKNIKNIKSILNYRNIRGTVKCRLFATTLQKGGKSWYKILRRESIDSWEEVCRKFLKKTT</sequence>
<evidence type="ECO:0000256" key="1">
    <source>
        <dbReference type="SAM" id="MobiDB-lite"/>
    </source>
</evidence>
<dbReference type="PaxDb" id="3880-AET02761"/>
<dbReference type="OMA" id="NYRNIRG"/>
<accession>G7L9A2</accession>
<proteinExistence type="predicted"/>
<reference evidence="2 4" key="1">
    <citation type="journal article" date="2011" name="Nature">
        <title>The Medicago genome provides insight into the evolution of rhizobial symbioses.</title>
        <authorList>
            <person name="Young N.D."/>
            <person name="Debelle F."/>
            <person name="Oldroyd G.E."/>
            <person name="Geurts R."/>
            <person name="Cannon S.B."/>
            <person name="Udvardi M.K."/>
            <person name="Benedito V.A."/>
            <person name="Mayer K.F."/>
            <person name="Gouzy J."/>
            <person name="Schoof H."/>
            <person name="Van de Peer Y."/>
            <person name="Proost S."/>
            <person name="Cook D.R."/>
            <person name="Meyers B.C."/>
            <person name="Spannagl M."/>
            <person name="Cheung F."/>
            <person name="De Mita S."/>
            <person name="Krishnakumar V."/>
            <person name="Gundlach H."/>
            <person name="Zhou S."/>
            <person name="Mudge J."/>
            <person name="Bharti A.K."/>
            <person name="Murray J.D."/>
            <person name="Naoumkina M.A."/>
            <person name="Rosen B."/>
            <person name="Silverstein K.A."/>
            <person name="Tang H."/>
            <person name="Rombauts S."/>
            <person name="Zhao P.X."/>
            <person name="Zhou P."/>
            <person name="Barbe V."/>
            <person name="Bardou P."/>
            <person name="Bechner M."/>
            <person name="Bellec A."/>
            <person name="Berger A."/>
            <person name="Berges H."/>
            <person name="Bidwell S."/>
            <person name="Bisseling T."/>
            <person name="Choisne N."/>
            <person name="Couloux A."/>
            <person name="Denny R."/>
            <person name="Deshpande S."/>
            <person name="Dai X."/>
            <person name="Doyle J.J."/>
            <person name="Dudez A.M."/>
            <person name="Farmer A.D."/>
            <person name="Fouteau S."/>
            <person name="Franken C."/>
            <person name="Gibelin C."/>
            <person name="Gish J."/>
            <person name="Goldstein S."/>
            <person name="Gonzalez A.J."/>
            <person name="Green P.J."/>
            <person name="Hallab A."/>
            <person name="Hartog M."/>
            <person name="Hua A."/>
            <person name="Humphray S.J."/>
            <person name="Jeong D.H."/>
            <person name="Jing Y."/>
            <person name="Jocker A."/>
            <person name="Kenton S.M."/>
            <person name="Kim D.J."/>
            <person name="Klee K."/>
            <person name="Lai H."/>
            <person name="Lang C."/>
            <person name="Lin S."/>
            <person name="Macmil S.L."/>
            <person name="Magdelenat G."/>
            <person name="Matthews L."/>
            <person name="McCorrison J."/>
            <person name="Monaghan E.L."/>
            <person name="Mun J.H."/>
            <person name="Najar F.Z."/>
            <person name="Nicholson C."/>
            <person name="Noirot C."/>
            <person name="O'Bleness M."/>
            <person name="Paule C.R."/>
            <person name="Poulain J."/>
            <person name="Prion F."/>
            <person name="Qin B."/>
            <person name="Qu C."/>
            <person name="Retzel E.F."/>
            <person name="Riddle C."/>
            <person name="Sallet E."/>
            <person name="Samain S."/>
            <person name="Samson N."/>
            <person name="Sanders I."/>
            <person name="Saurat O."/>
            <person name="Scarpelli C."/>
            <person name="Schiex T."/>
            <person name="Segurens B."/>
            <person name="Severin A.J."/>
            <person name="Sherrier D.J."/>
            <person name="Shi R."/>
            <person name="Sims S."/>
            <person name="Singer S.R."/>
            <person name="Sinharoy S."/>
            <person name="Sterck L."/>
            <person name="Viollet A."/>
            <person name="Wang B.B."/>
            <person name="Wang K."/>
            <person name="Wang M."/>
            <person name="Wang X."/>
            <person name="Warfsmann J."/>
            <person name="Weissenbach J."/>
            <person name="White D.D."/>
            <person name="White J.D."/>
            <person name="Wiley G.B."/>
            <person name="Wincker P."/>
            <person name="Xing Y."/>
            <person name="Yang L."/>
            <person name="Yao Z."/>
            <person name="Ying F."/>
            <person name="Zhai J."/>
            <person name="Zhou L."/>
            <person name="Zuber A."/>
            <person name="Denarie J."/>
            <person name="Dixon R.A."/>
            <person name="May G.D."/>
            <person name="Schwartz D.C."/>
            <person name="Rogers J."/>
            <person name="Quetier F."/>
            <person name="Town C.D."/>
            <person name="Roe B.A."/>
        </authorList>
    </citation>
    <scope>NUCLEOTIDE SEQUENCE [LARGE SCALE GENOMIC DNA]</scope>
    <source>
        <strain evidence="2">A17</strain>
        <strain evidence="3 4">cv. Jemalong A17</strain>
    </source>
</reference>
<gene>
    <name evidence="2" type="ordered locus">MTR_8g051830</name>
</gene>
<dbReference type="AlphaFoldDB" id="G7L9A2"/>
<name>G7L9A2_MEDTR</name>
<keyword evidence="4" id="KW-1185">Reference proteome</keyword>
<organism evidence="2 4">
    <name type="scientific">Medicago truncatula</name>
    <name type="common">Barrel medic</name>
    <name type="synonym">Medicago tribuloides</name>
    <dbReference type="NCBI Taxonomy" id="3880"/>
    <lineage>
        <taxon>Eukaryota</taxon>
        <taxon>Viridiplantae</taxon>
        <taxon>Streptophyta</taxon>
        <taxon>Embryophyta</taxon>
        <taxon>Tracheophyta</taxon>
        <taxon>Spermatophyta</taxon>
        <taxon>Magnoliopsida</taxon>
        <taxon>eudicotyledons</taxon>
        <taxon>Gunneridae</taxon>
        <taxon>Pentapetalae</taxon>
        <taxon>rosids</taxon>
        <taxon>fabids</taxon>
        <taxon>Fabales</taxon>
        <taxon>Fabaceae</taxon>
        <taxon>Papilionoideae</taxon>
        <taxon>50 kb inversion clade</taxon>
        <taxon>NPAAA clade</taxon>
        <taxon>Hologalegina</taxon>
        <taxon>IRL clade</taxon>
        <taxon>Trifolieae</taxon>
        <taxon>Medicago</taxon>
    </lineage>
</organism>
<protein>
    <recommendedName>
        <fullName evidence="5">Retrotransposon gag domain-containing protein</fullName>
    </recommendedName>
</protein>
<evidence type="ECO:0000313" key="4">
    <source>
        <dbReference type="Proteomes" id="UP000002051"/>
    </source>
</evidence>
<evidence type="ECO:0000313" key="3">
    <source>
        <dbReference type="EnsemblPlants" id="AET02761"/>
    </source>
</evidence>
<reference evidence="2 4" key="2">
    <citation type="journal article" date="2014" name="BMC Genomics">
        <title>An improved genome release (version Mt4.0) for the model legume Medicago truncatula.</title>
        <authorList>
            <person name="Tang H."/>
            <person name="Krishnakumar V."/>
            <person name="Bidwell S."/>
            <person name="Rosen B."/>
            <person name="Chan A."/>
            <person name="Zhou S."/>
            <person name="Gentzbittel L."/>
            <person name="Childs K.L."/>
            <person name="Yandell M."/>
            <person name="Gundlach H."/>
            <person name="Mayer K.F."/>
            <person name="Schwartz D.C."/>
            <person name="Town C.D."/>
        </authorList>
    </citation>
    <scope>GENOME REANNOTATION</scope>
    <source>
        <strain evidence="3 4">cv. Jemalong A17</strain>
    </source>
</reference>
<dbReference type="EMBL" id="CM001224">
    <property type="protein sequence ID" value="AET02761.1"/>
    <property type="molecule type" value="Genomic_DNA"/>
</dbReference>
<reference evidence="3" key="3">
    <citation type="submission" date="2015-04" db="UniProtKB">
        <authorList>
            <consortium name="EnsemblPlants"/>
        </authorList>
    </citation>
    <scope>IDENTIFICATION</scope>
    <source>
        <strain evidence="3">cv. Jemalong A17</strain>
    </source>
</reference>
<evidence type="ECO:0008006" key="5">
    <source>
        <dbReference type="Google" id="ProtNLM"/>
    </source>
</evidence>
<feature type="region of interest" description="Disordered" evidence="1">
    <location>
        <begin position="1"/>
        <end position="26"/>
    </location>
</feature>
<evidence type="ECO:0000313" key="2">
    <source>
        <dbReference type="EMBL" id="AET02761.1"/>
    </source>
</evidence>
<dbReference type="HOGENOM" id="CLU_2472526_0_0_1"/>
<dbReference type="EnsemblPlants" id="AET02761">
    <property type="protein sequence ID" value="AET02761"/>
    <property type="gene ID" value="MTR_8g051830"/>
</dbReference>